<name>A0A2A9MMS5_BESBE</name>
<organism evidence="2 3">
    <name type="scientific">Besnoitia besnoiti</name>
    <name type="common">Apicomplexan protozoan</name>
    <dbReference type="NCBI Taxonomy" id="94643"/>
    <lineage>
        <taxon>Eukaryota</taxon>
        <taxon>Sar</taxon>
        <taxon>Alveolata</taxon>
        <taxon>Apicomplexa</taxon>
        <taxon>Conoidasida</taxon>
        <taxon>Coccidia</taxon>
        <taxon>Eucoccidiorida</taxon>
        <taxon>Eimeriorina</taxon>
        <taxon>Sarcocystidae</taxon>
        <taxon>Besnoitia</taxon>
    </lineage>
</organism>
<feature type="compositionally biased region" description="Low complexity" evidence="1">
    <location>
        <begin position="571"/>
        <end position="598"/>
    </location>
</feature>
<dbReference type="GO" id="GO:0005673">
    <property type="term" value="C:transcription factor TFIIE complex"/>
    <property type="evidence" value="ECO:0007669"/>
    <property type="project" value="TreeGrafter"/>
</dbReference>
<comment type="caution">
    <text evidence="2">The sequence shown here is derived from an EMBL/GenBank/DDBJ whole genome shotgun (WGS) entry which is preliminary data.</text>
</comment>
<dbReference type="KEGG" id="bbes:BESB_010260"/>
<dbReference type="PANTHER" id="PTHR13097:SF7">
    <property type="entry name" value="GENERAL TRANSCRIPTION FACTOR IIE SUBUNIT 1"/>
    <property type="match status" value="1"/>
</dbReference>
<evidence type="ECO:0000313" key="3">
    <source>
        <dbReference type="Proteomes" id="UP000224006"/>
    </source>
</evidence>
<dbReference type="EMBL" id="NWUJ01000001">
    <property type="protein sequence ID" value="PFH38684.1"/>
    <property type="molecule type" value="Genomic_DNA"/>
</dbReference>
<proteinExistence type="predicted"/>
<evidence type="ECO:0000256" key="1">
    <source>
        <dbReference type="SAM" id="MobiDB-lite"/>
    </source>
</evidence>
<dbReference type="PANTHER" id="PTHR13097">
    <property type="entry name" value="TRANSCRIPTION INITIATION FACTOR IIE, ALPHA SUBUNIT"/>
    <property type="match status" value="1"/>
</dbReference>
<dbReference type="STRING" id="94643.A0A2A9MMS5"/>
<feature type="region of interest" description="Disordered" evidence="1">
    <location>
        <begin position="167"/>
        <end position="196"/>
    </location>
</feature>
<dbReference type="GeneID" id="40306088"/>
<feature type="region of interest" description="Disordered" evidence="1">
    <location>
        <begin position="141"/>
        <end position="160"/>
    </location>
</feature>
<feature type="compositionally biased region" description="Low complexity" evidence="1">
    <location>
        <begin position="31"/>
        <end position="42"/>
    </location>
</feature>
<sequence>MMSKASDSASSTSSHALSSASSFGATSAAAAGAASPAEKAPPSLQPSPARSPPSQVRSASAVATKQFDRSLFRAFLAAASRLFCDDDQIVVVDFLAFHEKAYTERDLIERLGWPDRRVREACAALERMQLVAKEQLSGLGGATGGARNADRGGSSAQSAVGAATGRASDSVVGSSSSSTVSSSGGRGAGGGVAASPPPAQVALSASPLGASASQSAPFYFRISPYCLLVFHFRLQRVEQQVEDQRRAAENRDLFYCPRCRAEYDAVDAQLLDVHPHDAHFLCKFCSEKLEHEDSKVVLQQAVSLQQRCEKQLQTIRTLVRRGWNMEIPTFPPFSRAERTAYRKRPAEEGGKAPAGGPGSATGSLPGAGPASTVGSALGADDSLSDTSLPGGGVRLQMRQGLASAPEAGGASWRQTPAWVLPEHQAEAAGASSAGGGSVALARAAAAAAAAGARAASGVSTHGGAPAPDAQHSASARAPQQQRQQGGGGGGRHQIRFSMKGSASSTGGKSAPSSVVGSKARSLPLNRTGPGGRGPPGATAAGLQTDPRAAAGGVSPGATPPSATKTAPRGNGSTAASSADLSDVSAAGADGPPAGRPKAVVAASQDELRGNPQRGADVGGVSSQASGDGELSSPSAFASSSAGAAAGAAVSARDTSTNGEADPLGSVGAGGSAVPLFYVGKLGREMTLEEAADHQLDMTAEEHERFMELQAVYLDDI</sequence>
<dbReference type="Proteomes" id="UP000224006">
    <property type="component" value="Chromosome I"/>
</dbReference>
<feature type="compositionally biased region" description="Low complexity" evidence="1">
    <location>
        <begin position="167"/>
        <end position="183"/>
    </location>
</feature>
<feature type="compositionally biased region" description="Low complexity" evidence="1">
    <location>
        <begin position="497"/>
        <end position="513"/>
    </location>
</feature>
<dbReference type="RefSeq" id="XP_029222693.1">
    <property type="nucleotide sequence ID" value="XM_029359780.1"/>
</dbReference>
<dbReference type="SUPFAM" id="SSF57783">
    <property type="entry name" value="Zinc beta-ribbon"/>
    <property type="match status" value="1"/>
</dbReference>
<feature type="compositionally biased region" description="Basic and acidic residues" evidence="1">
    <location>
        <begin position="335"/>
        <end position="350"/>
    </location>
</feature>
<dbReference type="InterPro" id="IPR039997">
    <property type="entry name" value="TFE"/>
</dbReference>
<protein>
    <submittedName>
        <fullName evidence="2">General transcription factor IIE polypeptide 1 GTF2E1</fullName>
    </submittedName>
</protein>
<dbReference type="InterPro" id="IPR013083">
    <property type="entry name" value="Znf_RING/FYVE/PHD"/>
</dbReference>
<dbReference type="GO" id="GO:0006367">
    <property type="term" value="P:transcription initiation at RNA polymerase II promoter"/>
    <property type="evidence" value="ECO:0007669"/>
    <property type="project" value="TreeGrafter"/>
</dbReference>
<keyword evidence="3" id="KW-1185">Reference proteome</keyword>
<feature type="compositionally biased region" description="Low complexity" evidence="1">
    <location>
        <begin position="360"/>
        <end position="371"/>
    </location>
</feature>
<evidence type="ECO:0000313" key="2">
    <source>
        <dbReference type="EMBL" id="PFH38684.1"/>
    </source>
</evidence>
<dbReference type="Gene3D" id="3.30.40.10">
    <property type="entry name" value="Zinc/RING finger domain, C3HC4 (zinc finger)"/>
    <property type="match status" value="1"/>
</dbReference>
<feature type="region of interest" description="Disordered" evidence="1">
    <location>
        <begin position="330"/>
        <end position="392"/>
    </location>
</feature>
<accession>A0A2A9MMS5</accession>
<feature type="region of interest" description="Disordered" evidence="1">
    <location>
        <begin position="31"/>
        <end position="60"/>
    </location>
</feature>
<feature type="region of interest" description="Disordered" evidence="1">
    <location>
        <begin position="457"/>
        <end position="637"/>
    </location>
</feature>
<dbReference type="OrthoDB" id="332488at2759"/>
<dbReference type="VEuPathDB" id="ToxoDB:BESB_010260"/>
<gene>
    <name evidence="2" type="ORF">BESB_010260</name>
</gene>
<reference evidence="2 3" key="1">
    <citation type="submission" date="2017-09" db="EMBL/GenBank/DDBJ databases">
        <title>Genome sequencing of Besnoitia besnoiti strain Bb-Ger1.</title>
        <authorList>
            <person name="Schares G."/>
            <person name="Venepally P."/>
            <person name="Lorenzi H.A."/>
        </authorList>
    </citation>
    <scope>NUCLEOTIDE SEQUENCE [LARGE SCALE GENOMIC DNA]</scope>
    <source>
        <strain evidence="2 3">Bb-Ger1</strain>
    </source>
</reference>
<dbReference type="AlphaFoldDB" id="A0A2A9MMS5"/>